<accession>A0A1Q9DQR3</accession>
<dbReference type="Pfam" id="PF01740">
    <property type="entry name" value="STAS"/>
    <property type="match status" value="1"/>
</dbReference>
<dbReference type="OrthoDB" id="438491at2759"/>
<evidence type="ECO:0000256" key="4">
    <source>
        <dbReference type="ARBA" id="ARBA00023136"/>
    </source>
</evidence>
<dbReference type="InterPro" id="IPR001902">
    <property type="entry name" value="SLC26A/SulP_fam"/>
</dbReference>
<proteinExistence type="predicted"/>
<keyword evidence="2 5" id="KW-0812">Transmembrane</keyword>
<feature type="transmembrane region" description="Helical" evidence="5">
    <location>
        <begin position="418"/>
        <end position="440"/>
    </location>
</feature>
<keyword evidence="4 5" id="KW-0472">Membrane</keyword>
<evidence type="ECO:0000256" key="3">
    <source>
        <dbReference type="ARBA" id="ARBA00022989"/>
    </source>
</evidence>
<feature type="transmembrane region" description="Helical" evidence="5">
    <location>
        <begin position="390"/>
        <end position="412"/>
    </location>
</feature>
<name>A0A1Q9DQR3_SYMMI</name>
<dbReference type="Proteomes" id="UP000186817">
    <property type="component" value="Unassembled WGS sequence"/>
</dbReference>
<feature type="domain" description="STAS" evidence="6">
    <location>
        <begin position="512"/>
        <end position="605"/>
    </location>
</feature>
<dbReference type="Gene3D" id="3.30.750.24">
    <property type="entry name" value="STAS domain"/>
    <property type="match status" value="1"/>
</dbReference>
<evidence type="ECO:0000259" key="6">
    <source>
        <dbReference type="PROSITE" id="PS50801"/>
    </source>
</evidence>
<dbReference type="Pfam" id="PF00916">
    <property type="entry name" value="Sulfate_transp"/>
    <property type="match status" value="1"/>
</dbReference>
<gene>
    <name evidence="7" type="primary">SULTR4;1</name>
    <name evidence="7" type="ORF">AK812_SmicGene20151</name>
</gene>
<dbReference type="EMBL" id="LSRX01000430">
    <property type="protein sequence ID" value="OLP97520.1"/>
    <property type="molecule type" value="Genomic_DNA"/>
</dbReference>
<dbReference type="SUPFAM" id="SSF52091">
    <property type="entry name" value="SpoIIaa-like"/>
    <property type="match status" value="1"/>
</dbReference>
<dbReference type="InterPro" id="IPR036513">
    <property type="entry name" value="STAS_dom_sf"/>
</dbReference>
<feature type="transmembrane region" description="Helical" evidence="5">
    <location>
        <begin position="232"/>
        <end position="250"/>
    </location>
</feature>
<evidence type="ECO:0000256" key="1">
    <source>
        <dbReference type="ARBA" id="ARBA00004141"/>
    </source>
</evidence>
<dbReference type="PANTHER" id="PTHR11814">
    <property type="entry name" value="SULFATE TRANSPORTER"/>
    <property type="match status" value="1"/>
</dbReference>
<feature type="transmembrane region" description="Helical" evidence="5">
    <location>
        <begin position="270"/>
        <end position="294"/>
    </location>
</feature>
<protein>
    <submittedName>
        <fullName evidence="7">Sulfate transporter 4.1, chloroplastic</fullName>
    </submittedName>
</protein>
<evidence type="ECO:0000313" key="7">
    <source>
        <dbReference type="EMBL" id="OLP97520.1"/>
    </source>
</evidence>
<dbReference type="CDD" id="cd07042">
    <property type="entry name" value="STAS_SulP_like_sulfate_transporter"/>
    <property type="match status" value="1"/>
</dbReference>
<dbReference type="AlphaFoldDB" id="A0A1Q9DQR3"/>
<reference evidence="7 8" key="1">
    <citation type="submission" date="2016-02" db="EMBL/GenBank/DDBJ databases">
        <title>Genome analysis of coral dinoflagellate symbionts highlights evolutionary adaptations to a symbiotic lifestyle.</title>
        <authorList>
            <person name="Aranda M."/>
            <person name="Li Y."/>
            <person name="Liew Y.J."/>
            <person name="Baumgarten S."/>
            <person name="Simakov O."/>
            <person name="Wilson M."/>
            <person name="Piel J."/>
            <person name="Ashoor H."/>
            <person name="Bougouffa S."/>
            <person name="Bajic V.B."/>
            <person name="Ryu T."/>
            <person name="Ravasi T."/>
            <person name="Bayer T."/>
            <person name="Micklem G."/>
            <person name="Kim H."/>
            <person name="Bhak J."/>
            <person name="Lajeunesse T.C."/>
            <person name="Voolstra C.R."/>
        </authorList>
    </citation>
    <scope>NUCLEOTIDE SEQUENCE [LARGE SCALE GENOMIC DNA]</scope>
    <source>
        <strain evidence="7 8">CCMP2467</strain>
    </source>
</reference>
<dbReference type="PROSITE" id="PS50801">
    <property type="entry name" value="STAS"/>
    <property type="match status" value="1"/>
</dbReference>
<dbReference type="InterPro" id="IPR002645">
    <property type="entry name" value="STAS_dom"/>
</dbReference>
<organism evidence="7 8">
    <name type="scientific">Symbiodinium microadriaticum</name>
    <name type="common">Dinoflagellate</name>
    <name type="synonym">Zooxanthella microadriatica</name>
    <dbReference type="NCBI Taxonomy" id="2951"/>
    <lineage>
        <taxon>Eukaryota</taxon>
        <taxon>Sar</taxon>
        <taxon>Alveolata</taxon>
        <taxon>Dinophyceae</taxon>
        <taxon>Suessiales</taxon>
        <taxon>Symbiodiniaceae</taxon>
        <taxon>Symbiodinium</taxon>
    </lineage>
</organism>
<feature type="transmembrane region" description="Helical" evidence="5">
    <location>
        <begin position="317"/>
        <end position="336"/>
    </location>
</feature>
<dbReference type="OMA" id="YKDAQRV"/>
<comment type="caution">
    <text evidence="7">The sequence shown here is derived from an EMBL/GenBank/DDBJ whole genome shotgun (WGS) entry which is preliminary data.</text>
</comment>
<keyword evidence="8" id="KW-1185">Reference proteome</keyword>
<feature type="transmembrane region" description="Helical" evidence="5">
    <location>
        <begin position="158"/>
        <end position="180"/>
    </location>
</feature>
<dbReference type="GO" id="GO:0055085">
    <property type="term" value="P:transmembrane transport"/>
    <property type="evidence" value="ECO:0007669"/>
    <property type="project" value="InterPro"/>
</dbReference>
<comment type="subcellular location">
    <subcellularLocation>
        <location evidence="1">Membrane</location>
        <topology evidence="1">Multi-pass membrane protein</topology>
    </subcellularLocation>
</comment>
<dbReference type="GO" id="GO:0016020">
    <property type="term" value="C:membrane"/>
    <property type="evidence" value="ECO:0007669"/>
    <property type="project" value="UniProtKB-SubCell"/>
</dbReference>
<keyword evidence="3 5" id="KW-1133">Transmembrane helix</keyword>
<dbReference type="InterPro" id="IPR011547">
    <property type="entry name" value="SLC26A/SulP_dom"/>
</dbReference>
<evidence type="ECO:0000256" key="5">
    <source>
        <dbReference type="SAM" id="Phobius"/>
    </source>
</evidence>
<sequence length="712" mass="77426">MVYRLYSVQQPCEHMIDVCDSANSLGSTAAPMAAEERYLQLPSDGSPRRATCKEVMRKLVPIIEWLPSYRWKENLLKDVASGVTLGCVLFAQSLAHAALSKVSLITGPYSCLLPPVLYSLFGTCVQASVGTGGLVALLTGEQLGQVSGGEERRTHASAIFTLEVGLVIGSMGVFQLAFLVRFLSKPALSGFITASAILIILSQVKPAIGLPKTDVGGILDIILMHPKEMDDVNPATIVFSICIWLFLHFAKRLKSMGSWLKVVAEFKEVVLLVMSALIASRIAEPFGIAVVGHVPEGFPALAWPLQTSDDWQLAKELFPGAVMLALVNFLSSFAAARKFAMKAGYQVVAVNELLALGAANVGGAMCGAVPTQIGLSRMGIASAIGVRSQLGANIFVACVIAVILLLLSPYIYYVPRCALNIIIILGASSLTEFNHAAWLWSLRSTRTRQRTYVVDYAVWWVAFLFTLYLGALKGILGAVVVSLVLIVYQVADPPITTLGYCEERGRWLNVKERKDTTQRLGILSFRPEGPLFYANVERMEEWLDEMEISASAEGKPLKSIILSAASLPFMDTSAVEALGMMLEAYRKRKIAFLIAHASGQPRQILLHVLGDYMPEGCLTTPWTVEECVQFLLQQNQENLQVPGESSGSSPALSAMLSPQVRSIPRVTSIPQQLAVDEEELDEHEDGKRLQIRPLRASAVFASSSNLLSLPVK</sequence>
<feature type="transmembrane region" description="Helical" evidence="5">
    <location>
        <begin position="187"/>
        <end position="204"/>
    </location>
</feature>
<feature type="transmembrane region" description="Helical" evidence="5">
    <location>
        <begin position="111"/>
        <end position="138"/>
    </location>
</feature>
<evidence type="ECO:0000313" key="8">
    <source>
        <dbReference type="Proteomes" id="UP000186817"/>
    </source>
</evidence>
<evidence type="ECO:0000256" key="2">
    <source>
        <dbReference type="ARBA" id="ARBA00022692"/>
    </source>
</evidence>
<feature type="transmembrane region" description="Helical" evidence="5">
    <location>
        <begin position="452"/>
        <end position="469"/>
    </location>
</feature>